<dbReference type="SUPFAM" id="SSF53041">
    <property type="entry name" value="Resolvase-like"/>
    <property type="match status" value="1"/>
</dbReference>
<evidence type="ECO:0000313" key="4">
    <source>
        <dbReference type="Proteomes" id="UP000295431"/>
    </source>
</evidence>
<dbReference type="Gene3D" id="3.90.1750.20">
    <property type="entry name" value="Putative Large Serine Recombinase, Chain B, Domain 2"/>
    <property type="match status" value="1"/>
</dbReference>
<dbReference type="PROSITE" id="PS51737">
    <property type="entry name" value="RECOMBINASE_DNA_BIND"/>
    <property type="match status" value="1"/>
</dbReference>
<dbReference type="Pfam" id="PF13408">
    <property type="entry name" value="Zn_ribbon_recom"/>
    <property type="match status" value="1"/>
</dbReference>
<dbReference type="RefSeq" id="WP_131942683.1">
    <property type="nucleotide sequence ID" value="NZ_BAAAMX010000071.1"/>
</dbReference>
<dbReference type="EMBL" id="SMJW01000149">
    <property type="protein sequence ID" value="TDC12019.1"/>
    <property type="molecule type" value="Genomic_DNA"/>
</dbReference>
<evidence type="ECO:0000256" key="1">
    <source>
        <dbReference type="SAM" id="MobiDB-lite"/>
    </source>
</evidence>
<proteinExistence type="predicted"/>
<keyword evidence="4" id="KW-1185">Reference proteome</keyword>
<accession>A0A4R4NRQ6</accession>
<reference evidence="3 4" key="1">
    <citation type="submission" date="2019-03" db="EMBL/GenBank/DDBJ databases">
        <title>Draft genome sequences of novel Actinobacteria.</title>
        <authorList>
            <person name="Sahin N."/>
            <person name="Ay H."/>
            <person name="Saygin H."/>
        </authorList>
    </citation>
    <scope>NUCLEOTIDE SEQUENCE [LARGE SCALE GENOMIC DNA]</scope>
    <source>
        <strain evidence="3 4">DSM 45347</strain>
    </source>
</reference>
<dbReference type="OrthoDB" id="3372479at2"/>
<organism evidence="3 4">
    <name type="scientific">Actinomadura bangladeshensis</name>
    <dbReference type="NCBI Taxonomy" id="453573"/>
    <lineage>
        <taxon>Bacteria</taxon>
        <taxon>Bacillati</taxon>
        <taxon>Actinomycetota</taxon>
        <taxon>Actinomycetes</taxon>
        <taxon>Streptosporangiales</taxon>
        <taxon>Thermomonosporaceae</taxon>
        <taxon>Actinomadura</taxon>
    </lineage>
</organism>
<feature type="region of interest" description="Disordered" evidence="1">
    <location>
        <begin position="441"/>
        <end position="487"/>
    </location>
</feature>
<gene>
    <name evidence="3" type="ORF">E1284_25560</name>
</gene>
<dbReference type="AlphaFoldDB" id="A0A4R4NRQ6"/>
<feature type="domain" description="Recombinase" evidence="2">
    <location>
        <begin position="214"/>
        <end position="362"/>
    </location>
</feature>
<dbReference type="InterPro" id="IPR036162">
    <property type="entry name" value="Resolvase-like_N_sf"/>
</dbReference>
<dbReference type="GO" id="GO:0003677">
    <property type="term" value="F:DNA binding"/>
    <property type="evidence" value="ECO:0007669"/>
    <property type="project" value="InterPro"/>
</dbReference>
<evidence type="ECO:0000259" key="2">
    <source>
        <dbReference type="PROSITE" id="PS51737"/>
    </source>
</evidence>
<dbReference type="InterPro" id="IPR025827">
    <property type="entry name" value="Zn_ribbon_recom_dom"/>
</dbReference>
<name>A0A4R4NRQ6_9ACTN</name>
<evidence type="ECO:0000313" key="3">
    <source>
        <dbReference type="EMBL" id="TDC12019.1"/>
    </source>
</evidence>
<feature type="compositionally biased region" description="Polar residues" evidence="1">
    <location>
        <begin position="460"/>
        <end position="477"/>
    </location>
</feature>
<dbReference type="PANTHER" id="PTHR30461:SF23">
    <property type="entry name" value="DNA RECOMBINASE-RELATED"/>
    <property type="match status" value="1"/>
</dbReference>
<dbReference type="Gene3D" id="3.40.50.1390">
    <property type="entry name" value="Resolvase, N-terminal catalytic domain"/>
    <property type="match status" value="1"/>
</dbReference>
<dbReference type="InterPro" id="IPR050639">
    <property type="entry name" value="SSR_resolvase"/>
</dbReference>
<dbReference type="GO" id="GO:0000150">
    <property type="term" value="F:DNA strand exchange activity"/>
    <property type="evidence" value="ECO:0007669"/>
    <property type="project" value="InterPro"/>
</dbReference>
<dbReference type="CDD" id="cd00338">
    <property type="entry name" value="Ser_Recombinase"/>
    <property type="match status" value="1"/>
</dbReference>
<dbReference type="PANTHER" id="PTHR30461">
    <property type="entry name" value="DNA-INVERTASE FROM LAMBDOID PROPHAGE"/>
    <property type="match status" value="1"/>
</dbReference>
<protein>
    <submittedName>
        <fullName evidence="3">Recombinase family protein</fullName>
    </submittedName>
</protein>
<dbReference type="InterPro" id="IPR038109">
    <property type="entry name" value="DNA_bind_recomb_sf"/>
</dbReference>
<comment type="caution">
    <text evidence="3">The sequence shown here is derived from an EMBL/GenBank/DDBJ whole genome shotgun (WGS) entry which is preliminary data.</text>
</comment>
<dbReference type="Pfam" id="PF07508">
    <property type="entry name" value="Recombinase"/>
    <property type="match status" value="1"/>
</dbReference>
<sequence>MGERATAPLPLDIFASGRRRERRGRLTELGGEGLLSGPLRVAFVGRTSTEDRQDPTLSIPRQVGSCRAVLPDHAVIVAYYYDIESGRKALDERGRGHGHERLAIPVPRDGGIQDLLEDASSPRRGFDAVICESIGRIARRTYVGTLIEYRLEEAGVALLAADEPFTSNRRRATQILTRRVKQSVAEWYVLELLEESWGGLETHTEQGYNIGKPPYGYIADTIPHPVPARRAEGACKHRLRPDPVRGPVVTQLFAWRVAERLGYKALAERLNHDLDRYPTPVPVDRRRTVGHWTQSSVRDILTNPKHTGYMVWNRRATKTGNGRANPPEAWVWSSTPTHEPLVTKDCFIEAQKVAAIRQSSRNAGGVSSHPNAKRSYSLRSFLFCAWCGRRMSGKAPRGTVYYACAPPKERTPEGHPNTIRLREDLIIAELSDFFADHVFGPHRRHPDPAPAGAAARLRSTELTSDRASLTSQHTAPEQDQHAPQPGLLATLPSSRIDLGLVPDADRRRLFEAVRLRIDFDQRSRTCHFQITLTSR</sequence>
<dbReference type="InterPro" id="IPR011109">
    <property type="entry name" value="DNA_bind_recombinase_dom"/>
</dbReference>
<dbReference type="InterPro" id="IPR006119">
    <property type="entry name" value="Resolv_N"/>
</dbReference>
<dbReference type="SMART" id="SM00857">
    <property type="entry name" value="Resolvase"/>
    <property type="match status" value="1"/>
</dbReference>
<dbReference type="Proteomes" id="UP000295431">
    <property type="component" value="Unassembled WGS sequence"/>
</dbReference>